<dbReference type="GO" id="GO:0033743">
    <property type="term" value="F:peptide-methionine (R)-S-oxide reductase activity"/>
    <property type="evidence" value="ECO:0007669"/>
    <property type="project" value="UniProtKB-EC"/>
</dbReference>
<dbReference type="NCBIfam" id="TIGR00357">
    <property type="entry name" value="peptide-methionine (R)-S-oxide reductase MsrB"/>
    <property type="match status" value="1"/>
</dbReference>
<protein>
    <recommendedName>
        <fullName evidence="1">peptide-methionine (R)-S-oxide reductase</fullName>
        <ecNumber evidence="1">1.8.4.12</ecNumber>
    </recommendedName>
</protein>
<dbReference type="PANTHER" id="PTHR10173:SF57">
    <property type="entry name" value="PEPTIDE-METHIONINE (R)-S-OXIDE REDUCTASE"/>
    <property type="match status" value="1"/>
</dbReference>
<evidence type="ECO:0000256" key="1">
    <source>
        <dbReference type="ARBA" id="ARBA00012499"/>
    </source>
</evidence>
<dbReference type="InterPro" id="IPR011057">
    <property type="entry name" value="Mss4-like_sf"/>
</dbReference>
<dbReference type="EC" id="1.8.4.12" evidence="1"/>
<keyword evidence="2 5" id="KW-0560">Oxidoreductase</keyword>
<keyword evidence="6" id="KW-1185">Reference proteome</keyword>
<dbReference type="EMBL" id="JBHTBR010000002">
    <property type="protein sequence ID" value="MFC7291082.1"/>
    <property type="molecule type" value="Genomic_DNA"/>
</dbReference>
<sequence length="136" mass="15353">MPAKDWQSISNDEWKERLDKDAFNILRKEATERPFSSSLNNEKRVGWFACAGCGQILFTSSQKYDSGTGWPSFVDAIPGRLETKPDRTLFYTRTEYHCSRCGGHQGHVFDDGPAPTGKRWCNNGDALVFVPEDSLT</sequence>
<proteinExistence type="predicted"/>
<reference evidence="6" key="1">
    <citation type="journal article" date="2019" name="Int. J. Syst. Evol. Microbiol.">
        <title>The Global Catalogue of Microorganisms (GCM) 10K type strain sequencing project: providing services to taxonomists for standard genome sequencing and annotation.</title>
        <authorList>
            <consortium name="The Broad Institute Genomics Platform"/>
            <consortium name="The Broad Institute Genome Sequencing Center for Infectious Disease"/>
            <person name="Wu L."/>
            <person name="Ma J."/>
        </authorList>
    </citation>
    <scope>NUCLEOTIDE SEQUENCE [LARGE SCALE GENOMIC DNA]</scope>
    <source>
        <strain evidence="6">CCUG 51308</strain>
    </source>
</reference>
<evidence type="ECO:0000256" key="3">
    <source>
        <dbReference type="ARBA" id="ARBA00048488"/>
    </source>
</evidence>
<dbReference type="PROSITE" id="PS51790">
    <property type="entry name" value="MSRB"/>
    <property type="match status" value="1"/>
</dbReference>
<comment type="catalytic activity">
    <reaction evidence="3">
        <text>L-methionyl-[protein] + [thioredoxin]-disulfide + H2O = L-methionyl-(R)-S-oxide-[protein] + [thioredoxin]-dithiol</text>
        <dbReference type="Rhea" id="RHEA:24164"/>
        <dbReference type="Rhea" id="RHEA-COMP:10698"/>
        <dbReference type="Rhea" id="RHEA-COMP:10700"/>
        <dbReference type="Rhea" id="RHEA-COMP:12313"/>
        <dbReference type="Rhea" id="RHEA-COMP:12314"/>
        <dbReference type="ChEBI" id="CHEBI:15377"/>
        <dbReference type="ChEBI" id="CHEBI:16044"/>
        <dbReference type="ChEBI" id="CHEBI:29950"/>
        <dbReference type="ChEBI" id="CHEBI:45764"/>
        <dbReference type="ChEBI" id="CHEBI:50058"/>
        <dbReference type="EC" id="1.8.4.12"/>
    </reaction>
</comment>
<name>A0ABW2IJA3_9PROT</name>
<comment type="caution">
    <text evidence="5">The sequence shown here is derived from an EMBL/GenBank/DDBJ whole genome shotgun (WGS) entry which is preliminary data.</text>
</comment>
<organism evidence="5 6">
    <name type="scientific">Hirschia litorea</name>
    <dbReference type="NCBI Taxonomy" id="1199156"/>
    <lineage>
        <taxon>Bacteria</taxon>
        <taxon>Pseudomonadati</taxon>
        <taxon>Pseudomonadota</taxon>
        <taxon>Alphaproteobacteria</taxon>
        <taxon>Hyphomonadales</taxon>
        <taxon>Hyphomonadaceae</taxon>
        <taxon>Hirschia</taxon>
    </lineage>
</organism>
<evidence type="ECO:0000313" key="6">
    <source>
        <dbReference type="Proteomes" id="UP001596492"/>
    </source>
</evidence>
<dbReference type="SUPFAM" id="SSF51316">
    <property type="entry name" value="Mss4-like"/>
    <property type="match status" value="1"/>
</dbReference>
<dbReference type="InterPro" id="IPR002579">
    <property type="entry name" value="Met_Sox_Rdtase_MsrB_dom"/>
</dbReference>
<feature type="domain" description="MsrB" evidence="4">
    <location>
        <begin position="11"/>
        <end position="132"/>
    </location>
</feature>
<dbReference type="RefSeq" id="WP_382166591.1">
    <property type="nucleotide sequence ID" value="NZ_JBHTBR010000002.1"/>
</dbReference>
<gene>
    <name evidence="5" type="primary">msrB</name>
    <name evidence="5" type="ORF">ACFQS8_05605</name>
</gene>
<evidence type="ECO:0000259" key="4">
    <source>
        <dbReference type="PROSITE" id="PS51790"/>
    </source>
</evidence>
<evidence type="ECO:0000256" key="2">
    <source>
        <dbReference type="ARBA" id="ARBA00023002"/>
    </source>
</evidence>
<dbReference type="PANTHER" id="PTHR10173">
    <property type="entry name" value="METHIONINE SULFOXIDE REDUCTASE"/>
    <property type="match status" value="1"/>
</dbReference>
<evidence type="ECO:0000313" key="5">
    <source>
        <dbReference type="EMBL" id="MFC7291082.1"/>
    </source>
</evidence>
<dbReference type="Pfam" id="PF01641">
    <property type="entry name" value="SelR"/>
    <property type="match status" value="1"/>
</dbReference>
<dbReference type="Gene3D" id="2.170.150.20">
    <property type="entry name" value="Peptide methionine sulfoxide reductase"/>
    <property type="match status" value="1"/>
</dbReference>
<dbReference type="InterPro" id="IPR028427">
    <property type="entry name" value="Met_Sox_Rdtase_MsrB"/>
</dbReference>
<accession>A0ABW2IJA3</accession>
<dbReference type="Proteomes" id="UP001596492">
    <property type="component" value="Unassembled WGS sequence"/>
</dbReference>